<dbReference type="PANTHER" id="PTHR42748:SF26">
    <property type="entry name" value="NMRA-LIKE DOMAIN-CONTAINING PROTEIN"/>
    <property type="match status" value="1"/>
</dbReference>
<keyword evidence="5" id="KW-1185">Reference proteome</keyword>
<dbReference type="AlphaFoldDB" id="A0A0D2DC78"/>
<dbReference type="InterPro" id="IPR008030">
    <property type="entry name" value="NmrA-like"/>
</dbReference>
<feature type="domain" description="NmrA-like" evidence="3">
    <location>
        <begin position="4"/>
        <end position="295"/>
    </location>
</feature>
<organism evidence="4 5">
    <name type="scientific">Exophiala oligosperma</name>
    <dbReference type="NCBI Taxonomy" id="215243"/>
    <lineage>
        <taxon>Eukaryota</taxon>
        <taxon>Fungi</taxon>
        <taxon>Dikarya</taxon>
        <taxon>Ascomycota</taxon>
        <taxon>Pezizomycotina</taxon>
        <taxon>Eurotiomycetes</taxon>
        <taxon>Chaetothyriomycetidae</taxon>
        <taxon>Chaetothyriales</taxon>
        <taxon>Herpotrichiellaceae</taxon>
        <taxon>Exophiala</taxon>
    </lineage>
</organism>
<dbReference type="EMBL" id="KN847339">
    <property type="protein sequence ID" value="KIW40010.1"/>
    <property type="molecule type" value="Genomic_DNA"/>
</dbReference>
<dbReference type="GO" id="GO:0005634">
    <property type="term" value="C:nucleus"/>
    <property type="evidence" value="ECO:0007669"/>
    <property type="project" value="TreeGrafter"/>
</dbReference>
<dbReference type="RefSeq" id="XP_016260226.1">
    <property type="nucleotide sequence ID" value="XM_016409918.1"/>
</dbReference>
<dbReference type="Pfam" id="PF05368">
    <property type="entry name" value="NmrA"/>
    <property type="match status" value="1"/>
</dbReference>
<reference evidence="4 5" key="1">
    <citation type="submission" date="2015-01" db="EMBL/GenBank/DDBJ databases">
        <title>The Genome Sequence of Exophiala oligosperma CBS72588.</title>
        <authorList>
            <consortium name="The Broad Institute Genomics Platform"/>
            <person name="Cuomo C."/>
            <person name="de Hoog S."/>
            <person name="Gorbushina A."/>
            <person name="Stielow B."/>
            <person name="Teixiera M."/>
            <person name="Abouelleil A."/>
            <person name="Chapman S.B."/>
            <person name="Priest M."/>
            <person name="Young S.K."/>
            <person name="Wortman J."/>
            <person name="Nusbaum C."/>
            <person name="Birren B."/>
        </authorList>
    </citation>
    <scope>NUCLEOTIDE SEQUENCE [LARGE SCALE GENOMIC DNA]</scope>
    <source>
        <strain evidence="4 5">CBS 72588</strain>
    </source>
</reference>
<dbReference type="Proteomes" id="UP000053342">
    <property type="component" value="Unassembled WGS sequence"/>
</dbReference>
<evidence type="ECO:0000256" key="1">
    <source>
        <dbReference type="ARBA" id="ARBA00006328"/>
    </source>
</evidence>
<evidence type="ECO:0000256" key="2">
    <source>
        <dbReference type="ARBA" id="ARBA00022857"/>
    </source>
</evidence>
<dbReference type="VEuPathDB" id="FungiDB:PV06_08567"/>
<proteinExistence type="inferred from homology"/>
<dbReference type="CDD" id="cd05251">
    <property type="entry name" value="NmrA_like_SDR_a"/>
    <property type="match status" value="1"/>
</dbReference>
<dbReference type="Gene3D" id="3.90.25.10">
    <property type="entry name" value="UDP-galactose 4-epimerase, domain 1"/>
    <property type="match status" value="1"/>
</dbReference>
<dbReference type="InterPro" id="IPR051164">
    <property type="entry name" value="NmrA-like_oxidored"/>
</dbReference>
<evidence type="ECO:0000313" key="4">
    <source>
        <dbReference type="EMBL" id="KIW40010.1"/>
    </source>
</evidence>
<dbReference type="OrthoDB" id="3358371at2759"/>
<sequence>MSSTKLIVVIGATGTQGGSVVDTFLSESGWRVRGVTRDITSEKSRALSSKGVEMVEANLDDVSSLVRAFDGAQVVFSVTDFWTGFRDPSTLQKLEPGQSLMEWSHDYELQQGKNVFEAADKTKNLERLVYSALSNVTKWSGGKYKHVYHFDSEARAVEYATTIYPDLMKRTSIIQIGMYLSNTTWMSHYQPHKNSDGIHVLRTRIPADAKVPLIATDEDTGPLTLALVKVEPGKNLLAFRELITLQEFVTVWGRVNSVETKYEVTGPEEIWVDIPELRQDIEECADYIGEFGFDGGDPTVVHPKDLGVPVNLPTVEDWIKKQDWSALL</sequence>
<evidence type="ECO:0000259" key="3">
    <source>
        <dbReference type="Pfam" id="PF05368"/>
    </source>
</evidence>
<dbReference type="GeneID" id="27360641"/>
<dbReference type="PANTHER" id="PTHR42748">
    <property type="entry name" value="NITROGEN METABOLITE REPRESSION PROTEIN NMRA FAMILY MEMBER"/>
    <property type="match status" value="1"/>
</dbReference>
<evidence type="ECO:0000313" key="5">
    <source>
        <dbReference type="Proteomes" id="UP000053342"/>
    </source>
</evidence>
<dbReference type="SUPFAM" id="SSF51735">
    <property type="entry name" value="NAD(P)-binding Rossmann-fold domains"/>
    <property type="match status" value="1"/>
</dbReference>
<dbReference type="InterPro" id="IPR036291">
    <property type="entry name" value="NAD(P)-bd_dom_sf"/>
</dbReference>
<protein>
    <recommendedName>
        <fullName evidence="3">NmrA-like domain-containing protein</fullName>
    </recommendedName>
</protein>
<dbReference type="STRING" id="215243.A0A0D2DC78"/>
<accession>A0A0D2DC78</accession>
<dbReference type="Gene3D" id="3.40.50.720">
    <property type="entry name" value="NAD(P)-binding Rossmann-like Domain"/>
    <property type="match status" value="1"/>
</dbReference>
<dbReference type="HOGENOM" id="CLU_007383_8_6_1"/>
<gene>
    <name evidence="4" type="ORF">PV06_08567</name>
</gene>
<comment type="similarity">
    <text evidence="1">Belongs to the NmrA-type oxidoreductase family.</text>
</comment>
<name>A0A0D2DC78_9EURO</name>
<keyword evidence="2" id="KW-0521">NADP</keyword>